<feature type="transmembrane region" description="Helical" evidence="1">
    <location>
        <begin position="21"/>
        <end position="40"/>
    </location>
</feature>
<dbReference type="EMBL" id="QJKB01000007">
    <property type="protein sequence ID" value="PXX41471.1"/>
    <property type="molecule type" value="Genomic_DNA"/>
</dbReference>
<protein>
    <submittedName>
        <fullName evidence="2">Uncharacterized protein</fullName>
    </submittedName>
</protein>
<evidence type="ECO:0000313" key="2">
    <source>
        <dbReference type="EMBL" id="PXX41471.1"/>
    </source>
</evidence>
<name>A0A318J457_9BURK</name>
<feature type="transmembrane region" description="Helical" evidence="1">
    <location>
        <begin position="46"/>
        <end position="69"/>
    </location>
</feature>
<comment type="caution">
    <text evidence="2">The sequence shown here is derived from an EMBL/GenBank/DDBJ whole genome shotgun (WGS) entry which is preliminary data.</text>
</comment>
<gene>
    <name evidence="2" type="ORF">DFR42_107122</name>
</gene>
<keyword evidence="1" id="KW-0472">Membrane</keyword>
<proteinExistence type="predicted"/>
<evidence type="ECO:0000256" key="1">
    <source>
        <dbReference type="SAM" id="Phobius"/>
    </source>
</evidence>
<dbReference type="AlphaFoldDB" id="A0A318J457"/>
<evidence type="ECO:0000313" key="3">
    <source>
        <dbReference type="Proteomes" id="UP000247792"/>
    </source>
</evidence>
<keyword evidence="1" id="KW-1133">Transmembrane helix</keyword>
<sequence>MNAGHGFDRLPVKTPDLGTSSSLSVCFFAALALVFSAFYIQLSLLGFVLILLLVFAVGAYASFRALMLLPGFFSQQGLTRSWRLALVLASWLALWYLPSSDFAAHVDVSLFHNRYKNEVAQVQNQSPDNCGKILTCYADGGQPPYVFFPYSLHLPFSGEQGVLYVPDSAGMPKQQRLDKISGAMTCQPMPLREHFFSCAMSAYGG</sequence>
<organism evidence="2 3">
    <name type="scientific">Undibacterium pigrum</name>
    <dbReference type="NCBI Taxonomy" id="401470"/>
    <lineage>
        <taxon>Bacteria</taxon>
        <taxon>Pseudomonadati</taxon>
        <taxon>Pseudomonadota</taxon>
        <taxon>Betaproteobacteria</taxon>
        <taxon>Burkholderiales</taxon>
        <taxon>Oxalobacteraceae</taxon>
        <taxon>Undibacterium</taxon>
    </lineage>
</organism>
<dbReference type="Proteomes" id="UP000247792">
    <property type="component" value="Unassembled WGS sequence"/>
</dbReference>
<keyword evidence="3" id="KW-1185">Reference proteome</keyword>
<accession>A0A318J457</accession>
<keyword evidence="1" id="KW-0812">Transmembrane</keyword>
<reference evidence="2 3" key="1">
    <citation type="submission" date="2018-05" db="EMBL/GenBank/DDBJ databases">
        <title>Genomic Encyclopedia of Type Strains, Phase IV (KMG-IV): sequencing the most valuable type-strain genomes for metagenomic binning, comparative biology and taxonomic classification.</title>
        <authorList>
            <person name="Goeker M."/>
        </authorList>
    </citation>
    <scope>NUCLEOTIDE SEQUENCE [LARGE SCALE GENOMIC DNA]</scope>
    <source>
        <strain evidence="2 3">DSM 19792</strain>
    </source>
</reference>